<dbReference type="GO" id="GO:0005524">
    <property type="term" value="F:ATP binding"/>
    <property type="evidence" value="ECO:0007669"/>
    <property type="project" value="UniProtKB-UniRule"/>
</dbReference>
<evidence type="ECO:0000256" key="2">
    <source>
        <dbReference type="ARBA" id="ARBA00001958"/>
    </source>
</evidence>
<evidence type="ECO:0000256" key="10">
    <source>
        <dbReference type="ARBA" id="ARBA00022777"/>
    </source>
</evidence>
<evidence type="ECO:0000256" key="7">
    <source>
        <dbReference type="ARBA" id="ARBA00022490"/>
    </source>
</evidence>
<accession>A0A430FPU1</accession>
<dbReference type="GO" id="GO:0015937">
    <property type="term" value="P:coenzyme A biosynthetic process"/>
    <property type="evidence" value="ECO:0007669"/>
    <property type="project" value="UniProtKB-UniRule"/>
</dbReference>
<evidence type="ECO:0000256" key="3">
    <source>
        <dbReference type="ARBA" id="ARBA00004496"/>
    </source>
</evidence>
<comment type="subunit">
    <text evidence="5 16">Homodimer.</text>
</comment>
<evidence type="ECO:0000256" key="1">
    <source>
        <dbReference type="ARBA" id="ARBA00001206"/>
    </source>
</evidence>
<evidence type="ECO:0000256" key="4">
    <source>
        <dbReference type="ARBA" id="ARBA00005225"/>
    </source>
</evidence>
<feature type="binding site" evidence="16">
    <location>
        <position position="184"/>
    </location>
    <ligand>
        <name>substrate</name>
    </ligand>
</feature>
<evidence type="ECO:0000256" key="5">
    <source>
        <dbReference type="ARBA" id="ARBA00011738"/>
    </source>
</evidence>
<dbReference type="AlphaFoldDB" id="A0A430FPU1"/>
<evidence type="ECO:0000256" key="14">
    <source>
        <dbReference type="ARBA" id="ARBA00038036"/>
    </source>
</evidence>
<dbReference type="HAMAP" id="MF_01274">
    <property type="entry name" value="Pantothen_kinase_3"/>
    <property type="match status" value="1"/>
</dbReference>
<keyword evidence="16" id="KW-0479">Metal-binding</keyword>
<dbReference type="PANTHER" id="PTHR34265:SF1">
    <property type="entry name" value="TYPE III PANTOTHENATE KINASE"/>
    <property type="match status" value="1"/>
</dbReference>
<dbReference type="RefSeq" id="WP_125963533.1">
    <property type="nucleotide sequence ID" value="NZ_QXGM01000002.1"/>
</dbReference>
<comment type="cofactor">
    <cofactor evidence="2">
        <name>K(+)</name>
        <dbReference type="ChEBI" id="CHEBI:29103"/>
    </cofactor>
</comment>
<evidence type="ECO:0000256" key="9">
    <source>
        <dbReference type="ARBA" id="ARBA00022741"/>
    </source>
</evidence>
<evidence type="ECO:0000256" key="16">
    <source>
        <dbReference type="HAMAP-Rule" id="MF_01274"/>
    </source>
</evidence>
<evidence type="ECO:0000256" key="8">
    <source>
        <dbReference type="ARBA" id="ARBA00022679"/>
    </source>
</evidence>
<dbReference type="CDD" id="cd24015">
    <property type="entry name" value="ASKHA_NBD_PanK-III"/>
    <property type="match status" value="1"/>
</dbReference>
<comment type="similarity">
    <text evidence="14 16">Belongs to the type III pantothenate kinase family.</text>
</comment>
<evidence type="ECO:0000256" key="12">
    <source>
        <dbReference type="ARBA" id="ARBA00022958"/>
    </source>
</evidence>
<comment type="caution">
    <text evidence="17">The sequence shown here is derived from an EMBL/GenBank/DDBJ whole genome shotgun (WGS) entry which is preliminary data.</text>
</comment>
<comment type="caution">
    <text evidence="16">Lacks conserved residue(s) required for the propagation of feature annotation.</text>
</comment>
<dbReference type="InterPro" id="IPR043129">
    <property type="entry name" value="ATPase_NBD"/>
</dbReference>
<reference evidence="17 18" key="1">
    <citation type="submission" date="2018-09" db="EMBL/GenBank/DDBJ databases">
        <title>Characterization of the phylogenetic diversity of five novel species belonging to the genus Bifidobacterium.</title>
        <authorList>
            <person name="Lugli G.A."/>
            <person name="Duranti S."/>
            <person name="Milani C."/>
        </authorList>
    </citation>
    <scope>NUCLEOTIDE SEQUENCE [LARGE SCALE GENOMIC DNA]</scope>
    <source>
        <strain evidence="17 18">2036B</strain>
    </source>
</reference>
<feature type="binding site" evidence="16">
    <location>
        <position position="129"/>
    </location>
    <ligand>
        <name>K(+)</name>
        <dbReference type="ChEBI" id="CHEBI:29103"/>
    </ligand>
</feature>
<dbReference type="Pfam" id="PF03309">
    <property type="entry name" value="Pan_kinase"/>
    <property type="match status" value="1"/>
</dbReference>
<sequence length="254" mass="27645">MIIAMDIGNTNIVFGFLEDNKITGRYRVATKNPRTADEYGLLLRQFLAMSGYRFSDVDDVIIASVVPKALQVLKAAILQYLDIEPIVVGPGIRTGINVRLDEPKTLGADCLVNCVGGYYEYGGPLLIIDFGTATTYNFVTGDATIVCGVISAGIRTQSEALWNSAAQLPEIEIVKPKTILAHNTRDAMQAGAYYSFIGGVEHTIEQFKNEVPDDFRVVATGGLSGLADKGTDMIDIIDPDLLLKGLHYIYNKNC</sequence>
<evidence type="ECO:0000256" key="15">
    <source>
        <dbReference type="ARBA" id="ARBA00040883"/>
    </source>
</evidence>
<evidence type="ECO:0000313" key="18">
    <source>
        <dbReference type="Proteomes" id="UP000287609"/>
    </source>
</evidence>
<dbReference type="GO" id="GO:0046872">
    <property type="term" value="F:metal ion binding"/>
    <property type="evidence" value="ECO:0007669"/>
    <property type="project" value="UniProtKB-KW"/>
</dbReference>
<name>A0A430FPU1_9BIFI</name>
<dbReference type="GO" id="GO:0004594">
    <property type="term" value="F:pantothenate kinase activity"/>
    <property type="evidence" value="ECO:0007669"/>
    <property type="project" value="UniProtKB-UniRule"/>
</dbReference>
<dbReference type="SUPFAM" id="SSF53067">
    <property type="entry name" value="Actin-like ATPase domain"/>
    <property type="match status" value="2"/>
</dbReference>
<dbReference type="NCBIfam" id="NF009855">
    <property type="entry name" value="PRK13321.1"/>
    <property type="match status" value="1"/>
</dbReference>
<dbReference type="OrthoDB" id="9804707at2"/>
<evidence type="ECO:0000256" key="11">
    <source>
        <dbReference type="ARBA" id="ARBA00022840"/>
    </source>
</evidence>
<keyword evidence="8 16" id="KW-0808">Transferase</keyword>
<evidence type="ECO:0000256" key="13">
    <source>
        <dbReference type="ARBA" id="ARBA00022993"/>
    </source>
</evidence>
<comment type="cofactor">
    <cofactor evidence="16">
        <name>NH4(+)</name>
        <dbReference type="ChEBI" id="CHEBI:28938"/>
    </cofactor>
    <cofactor evidence="16">
        <name>K(+)</name>
        <dbReference type="ChEBI" id="CHEBI:29103"/>
    </cofactor>
    <text evidence="16">A monovalent cation. Ammonium or potassium.</text>
</comment>
<dbReference type="EC" id="2.7.1.33" evidence="6 16"/>
<proteinExistence type="inferred from homology"/>
<dbReference type="EMBL" id="QXGM01000002">
    <property type="protein sequence ID" value="RSX54838.1"/>
    <property type="molecule type" value="Genomic_DNA"/>
</dbReference>
<feature type="binding site" evidence="16">
    <location>
        <position position="132"/>
    </location>
    <ligand>
        <name>ATP</name>
        <dbReference type="ChEBI" id="CHEBI:30616"/>
    </ligand>
</feature>
<dbReference type="NCBIfam" id="TIGR00671">
    <property type="entry name" value="baf"/>
    <property type="match status" value="1"/>
</dbReference>
<feature type="active site" description="Proton acceptor" evidence="16">
    <location>
        <position position="109"/>
    </location>
</feature>
<keyword evidence="9 16" id="KW-0547">Nucleotide-binding</keyword>
<keyword evidence="10 16" id="KW-0418">Kinase</keyword>
<comment type="subcellular location">
    <subcellularLocation>
        <location evidence="3 16">Cytoplasm</location>
    </subcellularLocation>
</comment>
<dbReference type="PANTHER" id="PTHR34265">
    <property type="entry name" value="TYPE III PANTOTHENATE KINASE"/>
    <property type="match status" value="1"/>
</dbReference>
<dbReference type="GO" id="GO:0005737">
    <property type="term" value="C:cytoplasm"/>
    <property type="evidence" value="ECO:0007669"/>
    <property type="project" value="UniProtKB-SubCell"/>
</dbReference>
<dbReference type="UniPathway" id="UPA00241">
    <property type="reaction ID" value="UER00352"/>
</dbReference>
<keyword evidence="18" id="KW-1185">Reference proteome</keyword>
<keyword evidence="11 16" id="KW-0067">ATP-binding</keyword>
<dbReference type="Gene3D" id="3.30.420.40">
    <property type="match status" value="2"/>
</dbReference>
<organism evidence="17 18">
    <name type="scientific">Bifidobacterium dolichotidis</name>
    <dbReference type="NCBI Taxonomy" id="2306976"/>
    <lineage>
        <taxon>Bacteria</taxon>
        <taxon>Bacillati</taxon>
        <taxon>Actinomycetota</taxon>
        <taxon>Actinomycetes</taxon>
        <taxon>Bifidobacteriales</taxon>
        <taxon>Bifidobacteriaceae</taxon>
        <taxon>Bifidobacterium</taxon>
    </lineage>
</organism>
<dbReference type="Proteomes" id="UP000287609">
    <property type="component" value="Unassembled WGS sequence"/>
</dbReference>
<keyword evidence="7 16" id="KW-0963">Cytoplasm</keyword>
<evidence type="ECO:0000256" key="6">
    <source>
        <dbReference type="ARBA" id="ARBA00012102"/>
    </source>
</evidence>
<keyword evidence="12 16" id="KW-0630">Potassium</keyword>
<dbReference type="InterPro" id="IPR004619">
    <property type="entry name" value="Type_III_PanK"/>
</dbReference>
<gene>
    <name evidence="16" type="primary">coaX</name>
    <name evidence="17" type="ORF">D2E26_0892</name>
</gene>
<feature type="binding site" evidence="16">
    <location>
        <begin position="107"/>
        <end position="110"/>
    </location>
    <ligand>
        <name>substrate</name>
    </ligand>
</feature>
<comment type="catalytic activity">
    <reaction evidence="1 16">
        <text>(R)-pantothenate + ATP = (R)-4'-phosphopantothenate + ADP + H(+)</text>
        <dbReference type="Rhea" id="RHEA:16373"/>
        <dbReference type="ChEBI" id="CHEBI:10986"/>
        <dbReference type="ChEBI" id="CHEBI:15378"/>
        <dbReference type="ChEBI" id="CHEBI:29032"/>
        <dbReference type="ChEBI" id="CHEBI:30616"/>
        <dbReference type="ChEBI" id="CHEBI:456216"/>
        <dbReference type="EC" id="2.7.1.33"/>
    </reaction>
</comment>
<comment type="pathway">
    <text evidence="4 16">Cofactor biosynthesis; coenzyme A biosynthesis; CoA from (R)-pantothenate: step 1/5.</text>
</comment>
<protein>
    <recommendedName>
        <fullName evidence="15 16">Type III pantothenate kinase</fullName>
        <ecNumber evidence="6 16">2.7.1.33</ecNumber>
    </recommendedName>
    <alternativeName>
        <fullName evidence="16">PanK-III</fullName>
    </alternativeName>
    <alternativeName>
        <fullName evidence="16">Pantothenic acid kinase</fullName>
    </alternativeName>
</protein>
<comment type="function">
    <text evidence="16">Catalyzes the phosphorylation of pantothenate (Pan), the first step in CoA biosynthesis.</text>
</comment>
<evidence type="ECO:0000313" key="17">
    <source>
        <dbReference type="EMBL" id="RSX54838.1"/>
    </source>
</evidence>
<keyword evidence="13 16" id="KW-0173">Coenzyme A biosynthesis</keyword>
<feature type="binding site" evidence="16">
    <location>
        <begin position="6"/>
        <end position="13"/>
    </location>
    <ligand>
        <name>ATP</name>
        <dbReference type="ChEBI" id="CHEBI:30616"/>
    </ligand>
</feature>